<dbReference type="GO" id="GO:0009982">
    <property type="term" value="F:pseudouridine synthase activity"/>
    <property type="evidence" value="ECO:0007669"/>
    <property type="project" value="InterPro"/>
</dbReference>
<comment type="similarity">
    <text evidence="1">Belongs to the pseudouridine synthase TruD family.</text>
</comment>
<accession>A0A0N5AXN6</accession>
<reference evidence="7" key="1">
    <citation type="submission" date="2016-04" db="UniProtKB">
        <authorList>
            <consortium name="WormBaseParasite"/>
        </authorList>
    </citation>
    <scope>IDENTIFICATION</scope>
</reference>
<feature type="domain" description="TRUD" evidence="5">
    <location>
        <begin position="242"/>
        <end position="442"/>
    </location>
</feature>
<evidence type="ECO:0000256" key="1">
    <source>
        <dbReference type="ARBA" id="ARBA00007953"/>
    </source>
</evidence>
<dbReference type="NCBIfam" id="TIGR00094">
    <property type="entry name" value="tRNA_TruD_broad"/>
    <property type="match status" value="1"/>
</dbReference>
<keyword evidence="3" id="KW-0413">Isomerase</keyword>
<dbReference type="PANTHER" id="PTHR13326">
    <property type="entry name" value="TRNA PSEUDOURIDINE SYNTHASE D"/>
    <property type="match status" value="1"/>
</dbReference>
<name>A0A0N5AXN6_9BILA</name>
<dbReference type="Gene3D" id="3.30.2350.20">
    <property type="entry name" value="TruD, catalytic domain"/>
    <property type="match status" value="2"/>
</dbReference>
<dbReference type="PROSITE" id="PS01268">
    <property type="entry name" value="UPF0024"/>
    <property type="match status" value="1"/>
</dbReference>
<evidence type="ECO:0000256" key="3">
    <source>
        <dbReference type="ARBA" id="ARBA00023235"/>
    </source>
</evidence>
<evidence type="ECO:0000256" key="2">
    <source>
        <dbReference type="ARBA" id="ARBA00022694"/>
    </source>
</evidence>
<evidence type="ECO:0000256" key="4">
    <source>
        <dbReference type="ARBA" id="ARBA00036943"/>
    </source>
</evidence>
<dbReference type="CDD" id="cd02576">
    <property type="entry name" value="PseudoU_synth_ScPUS7"/>
    <property type="match status" value="1"/>
</dbReference>
<keyword evidence="6" id="KW-1185">Reference proteome</keyword>
<dbReference type="STRING" id="451379.A0A0N5AXN6"/>
<dbReference type="GO" id="GO:0008033">
    <property type="term" value="P:tRNA processing"/>
    <property type="evidence" value="ECO:0007669"/>
    <property type="project" value="UniProtKB-KW"/>
</dbReference>
<dbReference type="Pfam" id="PF01142">
    <property type="entry name" value="TruD"/>
    <property type="match status" value="1"/>
</dbReference>
<proteinExistence type="inferred from homology"/>
<protein>
    <submittedName>
        <fullName evidence="7">TRUD domain-containing protein</fullName>
    </submittedName>
</protein>
<dbReference type="GO" id="GO:0001522">
    <property type="term" value="P:pseudouridine synthesis"/>
    <property type="evidence" value="ECO:0007669"/>
    <property type="project" value="InterPro"/>
</dbReference>
<evidence type="ECO:0000259" key="5">
    <source>
        <dbReference type="PROSITE" id="PS50984"/>
    </source>
</evidence>
<dbReference type="InterPro" id="IPR020103">
    <property type="entry name" value="PsdUridine_synth_cat_dom_sf"/>
</dbReference>
<dbReference type="InterPro" id="IPR020119">
    <property type="entry name" value="PsdUridine_synth_TruD_CS"/>
</dbReference>
<organism evidence="6 7">
    <name type="scientific">Syphacia muris</name>
    <dbReference type="NCBI Taxonomy" id="451379"/>
    <lineage>
        <taxon>Eukaryota</taxon>
        <taxon>Metazoa</taxon>
        <taxon>Ecdysozoa</taxon>
        <taxon>Nematoda</taxon>
        <taxon>Chromadorea</taxon>
        <taxon>Rhabditida</taxon>
        <taxon>Spirurina</taxon>
        <taxon>Oxyuridomorpha</taxon>
        <taxon>Oxyuroidea</taxon>
        <taxon>Oxyuridae</taxon>
        <taxon>Syphacia</taxon>
    </lineage>
</organism>
<dbReference type="PANTHER" id="PTHR13326:SF31">
    <property type="entry name" value="PSEUDOURIDYLATE SYNTHASE 7 HOMOLOG"/>
    <property type="match status" value="1"/>
</dbReference>
<dbReference type="GO" id="GO:0003723">
    <property type="term" value="F:RNA binding"/>
    <property type="evidence" value="ECO:0007669"/>
    <property type="project" value="InterPro"/>
</dbReference>
<dbReference type="InterPro" id="IPR042214">
    <property type="entry name" value="TruD_catalytic"/>
</dbReference>
<dbReference type="WBParaSite" id="SMUV_0000971501-mRNA-1">
    <property type="protein sequence ID" value="SMUV_0000971501-mRNA-1"/>
    <property type="gene ID" value="SMUV_0000971501"/>
</dbReference>
<dbReference type="InterPro" id="IPR011760">
    <property type="entry name" value="PsdUridine_synth_TruD_insert"/>
</dbReference>
<sequence>MEKEYYITEYVDNTNCEPMECELKHLFSDFIVKEISNDGTVCGKAECNIIDKIKNLILLLSYRQKQHGYTKEQRTEIHVWIRNRYKGKLESKTDDSVINVSGTLISHTLVVCSLFRKRKQWPEDVPNYLHLTMSKCNKESYSALTLVAKFLGANVKNIGFRGTKDRRAVTAQRISIYHYSAKNALEINSRLHGIRLSDYKYEEKPCVLGDLWGNRFNIALRFLLIYWRRILKDRINKFLSNGFINYFGTQRFGSYEINTASIGRAIFKKEWEKAVNLILEPLCLLGPLEDALKTWKDTGNAKLAFAKLKGTQAFGSIEGRILKSLINSSFKNALISLPRNSRSLYIHAFQSLLWNQIVSKRIKECGYKVLEGDIDRFGNELSVDDDITKVSLPLPSAKMQEILKNNELLVFNLFCYREYSISEVFRPIILKPKDVDYKIVHYSNPDAELQPSLDYQSPIVEESKDGSYKAILINFSLPAGAFATVALREITRYDMGKVSQKGLSDNGRCTSDVS</sequence>
<dbReference type="Proteomes" id="UP000046393">
    <property type="component" value="Unplaced"/>
</dbReference>
<dbReference type="PROSITE" id="PS50984">
    <property type="entry name" value="TRUD"/>
    <property type="match status" value="1"/>
</dbReference>
<dbReference type="AlphaFoldDB" id="A0A0N5AXN6"/>
<keyword evidence="2" id="KW-0819">tRNA processing</keyword>
<dbReference type="InterPro" id="IPR001656">
    <property type="entry name" value="PsdUridine_synth_TruD"/>
</dbReference>
<evidence type="ECO:0000313" key="6">
    <source>
        <dbReference type="Proteomes" id="UP000046393"/>
    </source>
</evidence>
<comment type="catalytic activity">
    <reaction evidence="4">
        <text>a uridine in tRNA = a pseudouridine in tRNA</text>
        <dbReference type="Rhea" id="RHEA:54572"/>
        <dbReference type="Rhea" id="RHEA-COMP:13339"/>
        <dbReference type="Rhea" id="RHEA-COMP:13934"/>
        <dbReference type="ChEBI" id="CHEBI:65314"/>
        <dbReference type="ChEBI" id="CHEBI:65315"/>
    </reaction>
</comment>
<dbReference type="SUPFAM" id="SSF55120">
    <property type="entry name" value="Pseudouridine synthase"/>
    <property type="match status" value="1"/>
</dbReference>
<dbReference type="PIRSF" id="PIRSF037016">
    <property type="entry name" value="Pseudouridin_synth_euk_prd"/>
    <property type="match status" value="1"/>
</dbReference>
<dbReference type="GO" id="GO:0005634">
    <property type="term" value="C:nucleus"/>
    <property type="evidence" value="ECO:0007669"/>
    <property type="project" value="TreeGrafter"/>
</dbReference>
<evidence type="ECO:0000313" key="7">
    <source>
        <dbReference type="WBParaSite" id="SMUV_0000971501-mRNA-1"/>
    </source>
</evidence>